<keyword evidence="2" id="KW-1185">Reference proteome</keyword>
<sequence>MQFDGAVIREQGVTFAIVIVKPHVLTTTLEANRTISGFAPAFPGLPVVLMAQDSRGRATYYGRRDITNFLSRISPSRIPWKRYTVS</sequence>
<organism evidence="1 2">
    <name type="scientific">Bradyrhizobium iriomotense</name>
    <dbReference type="NCBI Taxonomy" id="441950"/>
    <lineage>
        <taxon>Bacteria</taxon>
        <taxon>Pseudomonadati</taxon>
        <taxon>Pseudomonadota</taxon>
        <taxon>Alphaproteobacteria</taxon>
        <taxon>Hyphomicrobiales</taxon>
        <taxon>Nitrobacteraceae</taxon>
        <taxon>Bradyrhizobium</taxon>
    </lineage>
</organism>
<protein>
    <submittedName>
        <fullName evidence="1">Uncharacterized protein</fullName>
    </submittedName>
</protein>
<dbReference type="RefSeq" id="WP_284273202.1">
    <property type="nucleotide sequence ID" value="NZ_BSOW01000033.1"/>
</dbReference>
<gene>
    <name evidence="1" type="ORF">GCM10007857_70680</name>
</gene>
<proteinExistence type="predicted"/>
<comment type="caution">
    <text evidence="1">The sequence shown here is derived from an EMBL/GenBank/DDBJ whole genome shotgun (WGS) entry which is preliminary data.</text>
</comment>
<reference evidence="2" key="1">
    <citation type="journal article" date="2019" name="Int. J. Syst. Evol. Microbiol.">
        <title>The Global Catalogue of Microorganisms (GCM) 10K type strain sequencing project: providing services to taxonomists for standard genome sequencing and annotation.</title>
        <authorList>
            <consortium name="The Broad Institute Genomics Platform"/>
            <consortium name="The Broad Institute Genome Sequencing Center for Infectious Disease"/>
            <person name="Wu L."/>
            <person name="Ma J."/>
        </authorList>
    </citation>
    <scope>NUCLEOTIDE SEQUENCE [LARGE SCALE GENOMIC DNA]</scope>
    <source>
        <strain evidence="2">NBRC 102520</strain>
    </source>
</reference>
<name>A0ABQ6BDW0_9BRAD</name>
<evidence type="ECO:0000313" key="2">
    <source>
        <dbReference type="Proteomes" id="UP001156905"/>
    </source>
</evidence>
<dbReference type="EMBL" id="BSOW01000033">
    <property type="protein sequence ID" value="GLR90353.1"/>
    <property type="molecule type" value="Genomic_DNA"/>
</dbReference>
<dbReference type="Proteomes" id="UP001156905">
    <property type="component" value="Unassembled WGS sequence"/>
</dbReference>
<evidence type="ECO:0000313" key="1">
    <source>
        <dbReference type="EMBL" id="GLR90353.1"/>
    </source>
</evidence>
<accession>A0ABQ6BDW0</accession>